<accession>A0A7S4CXQ1</accession>
<gene>
    <name evidence="1" type="ORF">EGYM00163_LOCUS20863</name>
</gene>
<protein>
    <submittedName>
        <fullName evidence="1">Uncharacterized protein</fullName>
    </submittedName>
</protein>
<reference evidence="1" key="1">
    <citation type="submission" date="2021-01" db="EMBL/GenBank/DDBJ databases">
        <authorList>
            <person name="Corre E."/>
            <person name="Pelletier E."/>
            <person name="Niang G."/>
            <person name="Scheremetjew M."/>
            <person name="Finn R."/>
            <person name="Kale V."/>
            <person name="Holt S."/>
            <person name="Cochrane G."/>
            <person name="Meng A."/>
            <person name="Brown T."/>
            <person name="Cohen L."/>
        </authorList>
    </citation>
    <scope>NUCLEOTIDE SEQUENCE</scope>
    <source>
        <strain evidence="1">CCMP1594</strain>
    </source>
</reference>
<organism evidence="1">
    <name type="scientific">Eutreptiella gymnastica</name>
    <dbReference type="NCBI Taxonomy" id="73025"/>
    <lineage>
        <taxon>Eukaryota</taxon>
        <taxon>Discoba</taxon>
        <taxon>Euglenozoa</taxon>
        <taxon>Euglenida</taxon>
        <taxon>Spirocuta</taxon>
        <taxon>Euglenophyceae</taxon>
        <taxon>Eutreptiales</taxon>
        <taxon>Eutreptiaceae</taxon>
        <taxon>Eutreptiella</taxon>
    </lineage>
</organism>
<dbReference type="EMBL" id="HBJA01058930">
    <property type="protein sequence ID" value="CAE0809729.1"/>
    <property type="molecule type" value="Transcribed_RNA"/>
</dbReference>
<proteinExistence type="predicted"/>
<name>A0A7S4CXQ1_9EUGL</name>
<sequence>MLPRKQQHLPMNLKFHTKTIARLSTNTMYGRKILLYLICAAAAAGMNTVCLQLTTSHNNETGLAITCNAGIARHVCPKNTAVSKDRKACLCLPSGVTRRNLMTTLQTCAASESGGEPKHTLITDAV</sequence>
<evidence type="ECO:0000313" key="1">
    <source>
        <dbReference type="EMBL" id="CAE0809729.1"/>
    </source>
</evidence>
<dbReference type="AlphaFoldDB" id="A0A7S4CXQ1"/>